<reference evidence="7" key="1">
    <citation type="submission" date="2016-11" db="UniProtKB">
        <authorList>
            <consortium name="WormBaseParasite"/>
        </authorList>
    </citation>
    <scope>IDENTIFICATION</scope>
</reference>
<evidence type="ECO:0000256" key="2">
    <source>
        <dbReference type="ARBA" id="ARBA00022989"/>
    </source>
</evidence>
<name>A0A1I7XPS6_HETBA</name>
<sequence length="64" mass="7460">MSSFKNLVCHLRKVILFRFSIGFVDNIIAKYIATVVGWYAVSRPFFDRNNDSMNNMSKNELIQV</sequence>
<keyword evidence="2 4" id="KW-1133">Transmembrane helix</keyword>
<evidence type="ECO:0000259" key="5">
    <source>
        <dbReference type="Pfam" id="PF06472"/>
    </source>
</evidence>
<organism evidence="6 7">
    <name type="scientific">Heterorhabditis bacteriophora</name>
    <name type="common">Entomopathogenic nematode worm</name>
    <dbReference type="NCBI Taxonomy" id="37862"/>
    <lineage>
        <taxon>Eukaryota</taxon>
        <taxon>Metazoa</taxon>
        <taxon>Ecdysozoa</taxon>
        <taxon>Nematoda</taxon>
        <taxon>Chromadorea</taxon>
        <taxon>Rhabditida</taxon>
        <taxon>Rhabditina</taxon>
        <taxon>Rhabditomorpha</taxon>
        <taxon>Strongyloidea</taxon>
        <taxon>Heterorhabditidae</taxon>
        <taxon>Heterorhabditis</taxon>
    </lineage>
</organism>
<proteinExistence type="predicted"/>
<dbReference type="WBParaSite" id="Hba_19538">
    <property type="protein sequence ID" value="Hba_19538"/>
    <property type="gene ID" value="Hba_19538"/>
</dbReference>
<dbReference type="AlphaFoldDB" id="A0A1I7XPS6"/>
<dbReference type="Pfam" id="PF06472">
    <property type="entry name" value="ABC_membrane_2"/>
    <property type="match status" value="1"/>
</dbReference>
<dbReference type="GO" id="GO:0005524">
    <property type="term" value="F:ATP binding"/>
    <property type="evidence" value="ECO:0007669"/>
    <property type="project" value="InterPro"/>
</dbReference>
<dbReference type="GO" id="GO:0016020">
    <property type="term" value="C:membrane"/>
    <property type="evidence" value="ECO:0007669"/>
    <property type="project" value="InterPro"/>
</dbReference>
<keyword evidence="6" id="KW-1185">Reference proteome</keyword>
<feature type="domain" description="ABC transmembrane type-1" evidence="5">
    <location>
        <begin position="2"/>
        <end position="46"/>
    </location>
</feature>
<dbReference type="InterPro" id="IPR011527">
    <property type="entry name" value="ABC1_TM_dom"/>
</dbReference>
<evidence type="ECO:0000313" key="7">
    <source>
        <dbReference type="WBParaSite" id="Hba_19538"/>
    </source>
</evidence>
<keyword evidence="1 4" id="KW-0812">Transmembrane</keyword>
<evidence type="ECO:0000313" key="6">
    <source>
        <dbReference type="Proteomes" id="UP000095283"/>
    </source>
</evidence>
<feature type="transmembrane region" description="Helical" evidence="4">
    <location>
        <begin position="21"/>
        <end position="41"/>
    </location>
</feature>
<accession>A0A1I7XPS6</accession>
<evidence type="ECO:0000256" key="3">
    <source>
        <dbReference type="ARBA" id="ARBA00023136"/>
    </source>
</evidence>
<dbReference type="GO" id="GO:0140359">
    <property type="term" value="F:ABC-type transporter activity"/>
    <property type="evidence" value="ECO:0007669"/>
    <property type="project" value="InterPro"/>
</dbReference>
<evidence type="ECO:0000256" key="4">
    <source>
        <dbReference type="SAM" id="Phobius"/>
    </source>
</evidence>
<protein>
    <submittedName>
        <fullName evidence="7">ABC transmembrane type-1 domain-containing protein</fullName>
    </submittedName>
</protein>
<dbReference type="Proteomes" id="UP000095283">
    <property type="component" value="Unplaced"/>
</dbReference>
<keyword evidence="3 4" id="KW-0472">Membrane</keyword>
<evidence type="ECO:0000256" key="1">
    <source>
        <dbReference type="ARBA" id="ARBA00022692"/>
    </source>
</evidence>